<reference evidence="14 15" key="1">
    <citation type="submission" date="2023-03" db="EMBL/GenBank/DDBJ databases">
        <title>Genome insight into feeding habits of ladybird beetles.</title>
        <authorList>
            <person name="Li H.-S."/>
            <person name="Huang Y.-H."/>
            <person name="Pang H."/>
        </authorList>
    </citation>
    <scope>NUCLEOTIDE SEQUENCE [LARGE SCALE GENOMIC DNA]</scope>
    <source>
        <strain evidence="14">SYSU_2023b</strain>
        <tissue evidence="14">Whole body</tissue>
    </source>
</reference>
<evidence type="ECO:0000313" key="14">
    <source>
        <dbReference type="EMBL" id="KAK9871595.1"/>
    </source>
</evidence>
<protein>
    <recommendedName>
        <fullName evidence="9">Glucosidase II subunit alpha</fullName>
    </recommendedName>
</protein>
<evidence type="ECO:0000256" key="3">
    <source>
        <dbReference type="ARBA" id="ARBA00007806"/>
    </source>
</evidence>
<evidence type="ECO:0000256" key="10">
    <source>
        <dbReference type="RuleBase" id="RU361185"/>
    </source>
</evidence>
<proteinExistence type="inferred from homology"/>
<evidence type="ECO:0000256" key="4">
    <source>
        <dbReference type="ARBA" id="ARBA00022729"/>
    </source>
</evidence>
<feature type="domain" description="Glycoside hydrolase family 31 N-terminal" evidence="12">
    <location>
        <begin position="75"/>
        <end position="287"/>
    </location>
</feature>
<dbReference type="Gene3D" id="2.60.40.1180">
    <property type="entry name" value="Golgi alpha-mannosidase II"/>
    <property type="match status" value="2"/>
</dbReference>
<dbReference type="InterPro" id="IPR017853">
    <property type="entry name" value="GH"/>
</dbReference>
<dbReference type="SUPFAM" id="SSF74650">
    <property type="entry name" value="Galactose mutarotase-like"/>
    <property type="match status" value="1"/>
</dbReference>
<evidence type="ECO:0000256" key="6">
    <source>
        <dbReference type="ARBA" id="ARBA00022824"/>
    </source>
</evidence>
<evidence type="ECO:0000256" key="9">
    <source>
        <dbReference type="ARBA" id="ARBA00042895"/>
    </source>
</evidence>
<dbReference type="GO" id="GO:0006491">
    <property type="term" value="P:N-glycan processing"/>
    <property type="evidence" value="ECO:0007669"/>
    <property type="project" value="TreeGrafter"/>
</dbReference>
<keyword evidence="8 10" id="KW-0326">Glycosidase</keyword>
<accession>A0AAW1TUU6</accession>
<evidence type="ECO:0000256" key="8">
    <source>
        <dbReference type="ARBA" id="ARBA00023295"/>
    </source>
</evidence>
<dbReference type="SUPFAM" id="SSF51011">
    <property type="entry name" value="Glycosyl hydrolase domain"/>
    <property type="match status" value="1"/>
</dbReference>
<keyword evidence="15" id="KW-1185">Reference proteome</keyword>
<dbReference type="EMBL" id="JARQZJ010000006">
    <property type="protein sequence ID" value="KAK9871595.1"/>
    <property type="molecule type" value="Genomic_DNA"/>
</dbReference>
<evidence type="ECO:0000259" key="11">
    <source>
        <dbReference type="Pfam" id="PF01055"/>
    </source>
</evidence>
<sequence>MILRNIIYYFFLYKTCLAVIRENFKECEQSSFCRRLRNLKPDQSRYILDLNNLQVSDNFLEAELLNKDENITFKFVLTALAGNIFRIYADEISPIHGRYRVQGVLDGEPQVERIKILKQDKNEVIVQSGDNKAILKSEHFQIEFYKSENLVAVVNSRGLFHIEHLRMKNTLEIKEGEDQKEEDSGAWEENFKSFHDSKPRGPEGVGMDITFPGAMRVYGLPQHADRLALRSTGPGGIGPYRFYNSDVFEYILDSTMALYGAVPVVYAHSTSNTVGAFWLNSAETWVDINNSKDQNMVSSLVNLVSGQSTENKVDVHFMSESGVVDFFILMGPSPKDCVQQYTSLTGVAPLPQYFTLGYHQSRWNYVTEDDVTAVVKNFDNYDLPLDTMWLDIEYTDGKKYFVWEPLKFGHPDQMLKNLTATGRHLVVIIDPHVKRESGYFLHEDALANDYYVKTKDGNVYEGTCWPGPSSYPDFFNPKVFNYYKNLYSQLYFENVKSDIMIWNDMNEPSVFNGPEITMPKDCLHYGGWEHRHLHNLYGFVYTAITYEGLLMRNPNKRPFILSRSHFAGSQRYAAIWTGDNDAKWEHMAASYPMCLSEALSGISFCGADIGGYFNNPDVELLQRWYQSAIWLPFFRAHAHIDARRREPFLFEKDVRNRFKNALVTRYAHLPLWYTQFYEHERFGEPVIRPLFYAYPKEIGVIDIDNQLLLGDSVLAHMISEPGQSTANVYLPGGPSTYWYDLRTFKKYNGNGFTSVSVDLDSIPVFYKGGHIIPRKDRSRRASTLTHRDPFTLYVALDSNKSAKGTLFIDDNESFDYRKKKYLYIQFEFNTDILKSSLIDDTDYDTLEWIEKIVILGAPVDVKRAVINSKSLRSVELEAYYDDSVLNIRKPGVSVREPFTIKLI</sequence>
<dbReference type="Pfam" id="PF21365">
    <property type="entry name" value="Glyco_hydro_31_3rd"/>
    <property type="match status" value="1"/>
</dbReference>
<dbReference type="PANTHER" id="PTHR22762">
    <property type="entry name" value="ALPHA-GLUCOSIDASE"/>
    <property type="match status" value="1"/>
</dbReference>
<dbReference type="Pfam" id="PF01055">
    <property type="entry name" value="Glyco_hydro_31_2nd"/>
    <property type="match status" value="1"/>
</dbReference>
<dbReference type="GO" id="GO:0090599">
    <property type="term" value="F:alpha-glucosidase activity"/>
    <property type="evidence" value="ECO:0007669"/>
    <property type="project" value="UniProtKB-ARBA"/>
</dbReference>
<dbReference type="CDD" id="cd06603">
    <property type="entry name" value="GH31_GANC_GANAB_alpha"/>
    <property type="match status" value="1"/>
</dbReference>
<keyword evidence="7" id="KW-0325">Glycoprotein</keyword>
<evidence type="ECO:0000313" key="15">
    <source>
        <dbReference type="Proteomes" id="UP001431783"/>
    </source>
</evidence>
<dbReference type="GO" id="GO:0005975">
    <property type="term" value="P:carbohydrate metabolic process"/>
    <property type="evidence" value="ECO:0007669"/>
    <property type="project" value="InterPro"/>
</dbReference>
<comment type="pathway">
    <text evidence="2">Glycan metabolism; N-glycan metabolism.</text>
</comment>
<dbReference type="Gene3D" id="2.60.40.1760">
    <property type="entry name" value="glycosyl hydrolase (family 31)"/>
    <property type="match status" value="1"/>
</dbReference>
<evidence type="ECO:0000259" key="12">
    <source>
        <dbReference type="Pfam" id="PF13802"/>
    </source>
</evidence>
<dbReference type="GO" id="GO:0030246">
    <property type="term" value="F:carbohydrate binding"/>
    <property type="evidence" value="ECO:0007669"/>
    <property type="project" value="InterPro"/>
</dbReference>
<keyword evidence="6" id="KW-0256">Endoplasmic reticulum</keyword>
<dbReference type="InterPro" id="IPR025887">
    <property type="entry name" value="Glyco_hydro_31_N_dom"/>
</dbReference>
<dbReference type="AlphaFoldDB" id="A0AAW1TUU6"/>
<keyword evidence="4" id="KW-0732">Signal</keyword>
<dbReference type="Gene3D" id="3.20.20.80">
    <property type="entry name" value="Glycosidases"/>
    <property type="match status" value="2"/>
</dbReference>
<feature type="domain" description="Glycosyl hydrolase family 31 C-terminal" evidence="13">
    <location>
        <begin position="683"/>
        <end position="772"/>
    </location>
</feature>
<gene>
    <name evidence="14" type="ORF">WA026_012975</name>
</gene>
<organism evidence="14 15">
    <name type="scientific">Henosepilachna vigintioctopunctata</name>
    <dbReference type="NCBI Taxonomy" id="420089"/>
    <lineage>
        <taxon>Eukaryota</taxon>
        <taxon>Metazoa</taxon>
        <taxon>Ecdysozoa</taxon>
        <taxon>Arthropoda</taxon>
        <taxon>Hexapoda</taxon>
        <taxon>Insecta</taxon>
        <taxon>Pterygota</taxon>
        <taxon>Neoptera</taxon>
        <taxon>Endopterygota</taxon>
        <taxon>Coleoptera</taxon>
        <taxon>Polyphaga</taxon>
        <taxon>Cucujiformia</taxon>
        <taxon>Coccinelloidea</taxon>
        <taxon>Coccinellidae</taxon>
        <taxon>Epilachninae</taxon>
        <taxon>Epilachnini</taxon>
        <taxon>Henosepilachna</taxon>
    </lineage>
</organism>
<comment type="caution">
    <text evidence="14">The sequence shown here is derived from an EMBL/GenBank/DDBJ whole genome shotgun (WGS) entry which is preliminary data.</text>
</comment>
<keyword evidence="5 10" id="KW-0378">Hydrolase</keyword>
<dbReference type="Pfam" id="PF13802">
    <property type="entry name" value="Gal_mutarotas_2"/>
    <property type="match status" value="1"/>
</dbReference>
<evidence type="ECO:0000256" key="7">
    <source>
        <dbReference type="ARBA" id="ARBA00023180"/>
    </source>
</evidence>
<dbReference type="InterPro" id="IPR011013">
    <property type="entry name" value="Gal_mutarotase_sf_dom"/>
</dbReference>
<dbReference type="InterPro" id="IPR000322">
    <property type="entry name" value="Glyco_hydro_31_TIM"/>
</dbReference>
<dbReference type="CDD" id="cd14752">
    <property type="entry name" value="GH31_N"/>
    <property type="match status" value="1"/>
</dbReference>
<evidence type="ECO:0000256" key="5">
    <source>
        <dbReference type="ARBA" id="ARBA00022801"/>
    </source>
</evidence>
<name>A0AAW1TUU6_9CUCU</name>
<evidence type="ECO:0000256" key="1">
    <source>
        <dbReference type="ARBA" id="ARBA00004240"/>
    </source>
</evidence>
<dbReference type="Proteomes" id="UP001431783">
    <property type="component" value="Unassembled WGS sequence"/>
</dbReference>
<dbReference type="InterPro" id="IPR013780">
    <property type="entry name" value="Glyco_hydro_b"/>
</dbReference>
<evidence type="ECO:0000259" key="13">
    <source>
        <dbReference type="Pfam" id="PF21365"/>
    </source>
</evidence>
<comment type="similarity">
    <text evidence="3 10">Belongs to the glycosyl hydrolase 31 family.</text>
</comment>
<feature type="domain" description="Glycoside hydrolase family 31 TIM barrel" evidence="11">
    <location>
        <begin position="349"/>
        <end position="675"/>
    </location>
</feature>
<comment type="subcellular location">
    <subcellularLocation>
        <location evidence="1">Endoplasmic reticulum</location>
    </subcellularLocation>
</comment>
<evidence type="ECO:0000256" key="2">
    <source>
        <dbReference type="ARBA" id="ARBA00004833"/>
    </source>
</evidence>
<dbReference type="InterPro" id="IPR048395">
    <property type="entry name" value="Glyco_hydro_31_C"/>
</dbReference>
<dbReference type="PANTHER" id="PTHR22762:SF54">
    <property type="entry name" value="BCDNA.GH04962"/>
    <property type="match status" value="1"/>
</dbReference>
<dbReference type="SUPFAM" id="SSF51445">
    <property type="entry name" value="(Trans)glycosidases"/>
    <property type="match status" value="1"/>
</dbReference>
<dbReference type="GO" id="GO:0005783">
    <property type="term" value="C:endoplasmic reticulum"/>
    <property type="evidence" value="ECO:0007669"/>
    <property type="project" value="UniProtKB-SubCell"/>
</dbReference>